<dbReference type="Proteomes" id="UP001200247">
    <property type="component" value="Unassembled WGS sequence"/>
</dbReference>
<reference evidence="8 10" key="4">
    <citation type="submission" date="2021-10" db="EMBL/GenBank/DDBJ databases">
        <title>Whole-genome sequencing analysis of Laribacter hongkongensis: virulence gene profiles, carbohydrate-active enzyme prediction, and antimicrobial resistance characterization.</title>
        <authorList>
            <person name="Yuan P."/>
            <person name="Zhan Y."/>
            <person name="Chen D."/>
        </authorList>
    </citation>
    <scope>NUCLEOTIDE SEQUENCE [LARGE SCALE GENOMIC DNA]</scope>
    <source>
        <strain evidence="8 10">W67</strain>
    </source>
</reference>
<dbReference type="EMBL" id="CP022115">
    <property type="protein sequence ID" value="ASJ26105.1"/>
    <property type="molecule type" value="Genomic_DNA"/>
</dbReference>
<evidence type="ECO:0000313" key="8">
    <source>
        <dbReference type="EMBL" id="MCG9024914.1"/>
    </source>
</evidence>
<keyword evidence="2 4" id="KW-0479">Metal-binding</keyword>
<reference evidence="7" key="3">
    <citation type="submission" date="2017-06" db="EMBL/GenBank/DDBJ databases">
        <authorList>
            <person name="Kim H.J."/>
            <person name="Triplett B.A."/>
        </authorList>
    </citation>
    <scope>NUCLEOTIDE SEQUENCE</scope>
    <source>
        <strain evidence="7">HLGZ1</strain>
    </source>
</reference>
<dbReference type="GO" id="GO:0046872">
    <property type="term" value="F:metal ion binding"/>
    <property type="evidence" value="ECO:0007669"/>
    <property type="project" value="UniProtKB-KW"/>
</dbReference>
<evidence type="ECO:0000256" key="1">
    <source>
        <dbReference type="ARBA" id="ARBA00022617"/>
    </source>
</evidence>
<proteinExistence type="predicted"/>
<gene>
    <name evidence="8" type="ORF">LH440_03155</name>
    <name evidence="7" type="ORF">LHGZ1_3274</name>
</gene>
<evidence type="ECO:0000313" key="10">
    <source>
        <dbReference type="Proteomes" id="UP001200247"/>
    </source>
</evidence>
<dbReference type="SUPFAM" id="SSF46626">
    <property type="entry name" value="Cytochrome c"/>
    <property type="match status" value="1"/>
</dbReference>
<reference evidence="7" key="1">
    <citation type="journal article" date="2017" name="J. Antimicrob. Chemother.">
        <title>Emergence and genomic analysis of MDR Laribacter hongkongensis strain HLGZ1 from Guangzhou, China.</title>
        <authorList>
            <person name="Wu H.K."/>
            <person name="Chen J.H."/>
            <person name="Yang L."/>
            <person name="Li A.R."/>
            <person name="Su D.H."/>
            <person name="Lin Y.P."/>
            <person name="Chen D.Q."/>
        </authorList>
    </citation>
    <scope>NUCLEOTIDE SEQUENCE</scope>
    <source>
        <strain evidence="7">HLGZ1</strain>
    </source>
</reference>
<dbReference type="InterPro" id="IPR009056">
    <property type="entry name" value="Cyt_c-like_dom"/>
</dbReference>
<dbReference type="Gene3D" id="1.10.760.10">
    <property type="entry name" value="Cytochrome c-like domain"/>
    <property type="match status" value="1"/>
</dbReference>
<evidence type="ECO:0000256" key="5">
    <source>
        <dbReference type="SAM" id="SignalP"/>
    </source>
</evidence>
<dbReference type="GO" id="GO:0009055">
    <property type="term" value="F:electron transfer activity"/>
    <property type="evidence" value="ECO:0007669"/>
    <property type="project" value="InterPro"/>
</dbReference>
<dbReference type="Pfam" id="PF09086">
    <property type="entry name" value="DUF1924"/>
    <property type="match status" value="1"/>
</dbReference>
<sequence>MKLLTTCGLLAGCLWMTAGQAAGPADFISQYTAEARQAQPGWQPSAERGRALYYKEVMRDGDKVSCVTCHTSDPARSGQTRSYRAIKPLAPAANPARFTDAKKVEKWFRRNCDDVFARECTAQEKADLVTWLASVRPAK</sequence>
<keyword evidence="5" id="KW-0732">Signal</keyword>
<feature type="chain" id="PRO_5044379217" evidence="5">
    <location>
        <begin position="22"/>
        <end position="139"/>
    </location>
</feature>
<reference evidence="9" key="2">
    <citation type="submission" date="2017-06" db="EMBL/GenBank/DDBJ databases">
        <title>Whole genome sequence of Laribacter hongkongensis LHGZ1.</title>
        <authorList>
            <person name="Chen D."/>
            <person name="Wu H."/>
            <person name="Chen J."/>
        </authorList>
    </citation>
    <scope>NUCLEOTIDE SEQUENCE [LARGE SCALE GENOMIC DNA]</scope>
    <source>
        <strain evidence="9">LHGZ1</strain>
    </source>
</reference>
<dbReference type="Proteomes" id="UP000197424">
    <property type="component" value="Chromosome"/>
</dbReference>
<evidence type="ECO:0000313" key="7">
    <source>
        <dbReference type="EMBL" id="ASJ26105.1"/>
    </source>
</evidence>
<evidence type="ECO:0000256" key="3">
    <source>
        <dbReference type="ARBA" id="ARBA00023004"/>
    </source>
</evidence>
<feature type="domain" description="Cytochrome c" evidence="6">
    <location>
        <begin position="44"/>
        <end position="136"/>
    </location>
</feature>
<evidence type="ECO:0000313" key="9">
    <source>
        <dbReference type="Proteomes" id="UP000197424"/>
    </source>
</evidence>
<dbReference type="InterPro" id="IPR036909">
    <property type="entry name" value="Cyt_c-like_dom_sf"/>
</dbReference>
<keyword evidence="3 4" id="KW-0408">Iron</keyword>
<dbReference type="GO" id="GO:0020037">
    <property type="term" value="F:heme binding"/>
    <property type="evidence" value="ECO:0007669"/>
    <property type="project" value="InterPro"/>
</dbReference>
<protein>
    <submittedName>
        <fullName evidence="7 8">DUF1924 domain-containing protein</fullName>
    </submittedName>
</protein>
<evidence type="ECO:0000256" key="2">
    <source>
        <dbReference type="ARBA" id="ARBA00022723"/>
    </source>
</evidence>
<organism evidence="7 9">
    <name type="scientific">Laribacter hongkongensis</name>
    <dbReference type="NCBI Taxonomy" id="168471"/>
    <lineage>
        <taxon>Bacteria</taxon>
        <taxon>Pseudomonadati</taxon>
        <taxon>Pseudomonadota</taxon>
        <taxon>Betaproteobacteria</taxon>
        <taxon>Neisseriales</taxon>
        <taxon>Aquaspirillaceae</taxon>
        <taxon>Laribacter</taxon>
    </lineage>
</organism>
<dbReference type="AlphaFoldDB" id="A0A248LNG6"/>
<dbReference type="EMBL" id="JAJAXM010000004">
    <property type="protein sequence ID" value="MCG9024914.1"/>
    <property type="molecule type" value="Genomic_DNA"/>
</dbReference>
<keyword evidence="1 4" id="KW-0349">Heme</keyword>
<dbReference type="RefSeq" id="WP_012698528.1">
    <property type="nucleotide sequence ID" value="NZ_CP022115.1"/>
</dbReference>
<dbReference type="OMA" id="FRRNCND"/>
<dbReference type="PROSITE" id="PS51007">
    <property type="entry name" value="CYTC"/>
    <property type="match status" value="1"/>
</dbReference>
<feature type="signal peptide" evidence="5">
    <location>
        <begin position="1"/>
        <end position="21"/>
    </location>
</feature>
<name>A0A248LNG6_9NEIS</name>
<dbReference type="InterPro" id="IPR015170">
    <property type="entry name" value="DUF1924_SHP"/>
</dbReference>
<evidence type="ECO:0000256" key="4">
    <source>
        <dbReference type="PROSITE-ProRule" id="PRU00433"/>
    </source>
</evidence>
<accession>A0A248LNG6</accession>
<evidence type="ECO:0000259" key="6">
    <source>
        <dbReference type="PROSITE" id="PS51007"/>
    </source>
</evidence>